<keyword evidence="2" id="KW-1185">Reference proteome</keyword>
<evidence type="ECO:0000313" key="2">
    <source>
        <dbReference type="Proteomes" id="UP000599578"/>
    </source>
</evidence>
<protein>
    <submittedName>
        <fullName evidence="1">Uncharacterized protein</fullName>
    </submittedName>
</protein>
<evidence type="ECO:0000313" key="1">
    <source>
        <dbReference type="EMBL" id="GGO89187.1"/>
    </source>
</evidence>
<dbReference type="AlphaFoldDB" id="A0A918DZ50"/>
<dbReference type="RefSeq" id="WP_188863022.1">
    <property type="nucleotide sequence ID" value="NZ_BMLT01000021.1"/>
</dbReference>
<reference evidence="1 2" key="1">
    <citation type="journal article" date="2014" name="Int. J. Syst. Evol. Microbiol.">
        <title>Complete genome sequence of Corynebacterium casei LMG S-19264T (=DSM 44701T), isolated from a smear-ripened cheese.</title>
        <authorList>
            <consortium name="US DOE Joint Genome Institute (JGI-PGF)"/>
            <person name="Walter F."/>
            <person name="Albersmeier A."/>
            <person name="Kalinowski J."/>
            <person name="Ruckert C."/>
        </authorList>
    </citation>
    <scope>NUCLEOTIDE SEQUENCE [LARGE SCALE GENOMIC DNA]</scope>
    <source>
        <strain evidence="1 2">CGMCC 1.7286</strain>
    </source>
</reference>
<name>A0A918DZ50_9GAMM</name>
<organism evidence="1 2">
    <name type="scientific">Marinobacterium nitratireducens</name>
    <dbReference type="NCBI Taxonomy" id="518897"/>
    <lineage>
        <taxon>Bacteria</taxon>
        <taxon>Pseudomonadati</taxon>
        <taxon>Pseudomonadota</taxon>
        <taxon>Gammaproteobacteria</taxon>
        <taxon>Oceanospirillales</taxon>
        <taxon>Oceanospirillaceae</taxon>
        <taxon>Marinobacterium</taxon>
    </lineage>
</organism>
<dbReference type="EMBL" id="BMLT01000021">
    <property type="protein sequence ID" value="GGO89187.1"/>
    <property type="molecule type" value="Genomic_DNA"/>
</dbReference>
<gene>
    <name evidence="1" type="ORF">GCM10011348_46350</name>
</gene>
<accession>A0A918DZ50</accession>
<proteinExistence type="predicted"/>
<sequence length="120" mass="13569">MITVTPYEQWRAAVSAENQALIDQAEAEGITRDCRECDGDGCVECDQGHKHECPICEGEGARVDVEKPRLRGTTRIDYFNATIREIREVCAWTRRDFLAEVGPFVREFRGYGAQQQTEAA</sequence>
<comment type="caution">
    <text evidence="1">The sequence shown here is derived from an EMBL/GenBank/DDBJ whole genome shotgun (WGS) entry which is preliminary data.</text>
</comment>
<dbReference type="Proteomes" id="UP000599578">
    <property type="component" value="Unassembled WGS sequence"/>
</dbReference>